<dbReference type="CDD" id="cd18870">
    <property type="entry name" value="NUDIX_AcylCoAdiphos_Nudt19"/>
    <property type="match status" value="1"/>
</dbReference>
<keyword evidence="4" id="KW-0378">Hydrolase</keyword>
<dbReference type="PROSITE" id="PS51462">
    <property type="entry name" value="NUDIX"/>
    <property type="match status" value="1"/>
</dbReference>
<reference evidence="8" key="1">
    <citation type="journal article" date="2015" name="Proc. Natl. Acad. Sci. U.S.A.">
        <title>Bacterial clade with the ribosomal RNA operon on a small plasmid rather than the chromosome.</title>
        <authorList>
            <person name="Anda M."/>
            <person name="Ohtsubo Y."/>
            <person name="Okubo T."/>
            <person name="Sugawara M."/>
            <person name="Nagata Y."/>
            <person name="Tsuda M."/>
            <person name="Minamisawa K."/>
            <person name="Mitsui H."/>
        </authorList>
    </citation>
    <scope>NUCLEOTIDE SEQUENCE</scope>
    <source>
        <strain evidence="8">DSM 21988</strain>
    </source>
</reference>
<protein>
    <recommendedName>
        <fullName evidence="7">Nudix hydrolase domain-containing protein</fullName>
    </recommendedName>
</protein>
<proteinExistence type="predicted"/>
<dbReference type="GO" id="GO:0016818">
    <property type="term" value="F:hydrolase activity, acting on acid anhydrides, in phosphorus-containing anhydrides"/>
    <property type="evidence" value="ECO:0007669"/>
    <property type="project" value="InterPro"/>
</dbReference>
<dbReference type="RefSeq" id="WP_060607292.1">
    <property type="nucleotide sequence ID" value="NZ_BBWQ01000018.1"/>
</dbReference>
<dbReference type="PANTHER" id="PTHR12318:SF0">
    <property type="entry name" value="ACYL-COENZYME A DIPHOSPHATASE NUDT19"/>
    <property type="match status" value="1"/>
</dbReference>
<dbReference type="AlphaFoldDB" id="A0A0N7KXA7"/>
<evidence type="ECO:0000313" key="8">
    <source>
        <dbReference type="EMBL" id="BAT26393.1"/>
    </source>
</evidence>
<keyword evidence="6" id="KW-0464">Manganese</keyword>
<dbReference type="EMBL" id="LC066371">
    <property type="protein sequence ID" value="BAT26393.1"/>
    <property type="molecule type" value="Genomic_DNA"/>
</dbReference>
<comment type="cofactor">
    <cofactor evidence="1">
        <name>Mn(2+)</name>
        <dbReference type="ChEBI" id="CHEBI:29035"/>
    </cofactor>
</comment>
<evidence type="ECO:0000256" key="1">
    <source>
        <dbReference type="ARBA" id="ARBA00001936"/>
    </source>
</evidence>
<evidence type="ECO:0000256" key="6">
    <source>
        <dbReference type="ARBA" id="ARBA00023211"/>
    </source>
</evidence>
<evidence type="ECO:0000256" key="4">
    <source>
        <dbReference type="ARBA" id="ARBA00022801"/>
    </source>
</evidence>
<comment type="cofactor">
    <cofactor evidence="2">
        <name>Mg(2+)</name>
        <dbReference type="ChEBI" id="CHEBI:18420"/>
    </cofactor>
</comment>
<keyword evidence="3" id="KW-0479">Metal-binding</keyword>
<keyword evidence="5" id="KW-0460">Magnesium</keyword>
<dbReference type="Gene3D" id="3.90.79.10">
    <property type="entry name" value="Nucleoside Triphosphate Pyrophosphohydrolase"/>
    <property type="match status" value="1"/>
</dbReference>
<feature type="domain" description="Nudix hydrolase" evidence="7">
    <location>
        <begin position="10"/>
        <end position="204"/>
    </location>
</feature>
<evidence type="ECO:0000256" key="3">
    <source>
        <dbReference type="ARBA" id="ARBA00022723"/>
    </source>
</evidence>
<sequence length="233" mass="25554">MDAPARIKPAIHDAASLFVIDASGSEPRVLAGRRASGHVFMAGKTVFPGGRVDRDDSRLARRYEISPPACARLLAGVRRGFTANRATAIALAAIREGYEEAGIMIGRPGTFRAPCPAWAAFEERAIQPAPDLLTPVARAITPPGQKRRFDARFFAVDARHIAWRTEADALPTDELDDVAWMSFEELQRQPLAEITQLILSGLIRRIADGNLFDSSAPMVVHRRQPNGFQTIFV</sequence>
<evidence type="ECO:0000259" key="7">
    <source>
        <dbReference type="PROSITE" id="PS51462"/>
    </source>
</evidence>
<dbReference type="InterPro" id="IPR000086">
    <property type="entry name" value="NUDIX_hydrolase_dom"/>
</dbReference>
<evidence type="ECO:0000256" key="2">
    <source>
        <dbReference type="ARBA" id="ARBA00001946"/>
    </source>
</evidence>
<accession>A0A0N7KXA7</accession>
<dbReference type="PANTHER" id="PTHR12318">
    <property type="entry name" value="TESTOSTERONE-REGULATED PROTEIN RP2"/>
    <property type="match status" value="1"/>
</dbReference>
<organism evidence="8">
    <name type="scientific">Aureimonas altamirensis</name>
    <dbReference type="NCBI Taxonomy" id="370622"/>
    <lineage>
        <taxon>Bacteria</taxon>
        <taxon>Pseudomonadati</taxon>
        <taxon>Pseudomonadota</taxon>
        <taxon>Alphaproteobacteria</taxon>
        <taxon>Hyphomicrobiales</taxon>
        <taxon>Aurantimonadaceae</taxon>
        <taxon>Aureimonas</taxon>
    </lineage>
</organism>
<name>A0A0N7KXA7_9HYPH</name>
<dbReference type="GO" id="GO:0046872">
    <property type="term" value="F:metal ion binding"/>
    <property type="evidence" value="ECO:0007669"/>
    <property type="project" value="UniProtKB-KW"/>
</dbReference>
<dbReference type="InterPro" id="IPR015797">
    <property type="entry name" value="NUDIX_hydrolase-like_dom_sf"/>
</dbReference>
<evidence type="ECO:0000256" key="5">
    <source>
        <dbReference type="ARBA" id="ARBA00022842"/>
    </source>
</evidence>
<dbReference type="InterPro" id="IPR039121">
    <property type="entry name" value="NUDT19"/>
</dbReference>
<dbReference type="SUPFAM" id="SSF55811">
    <property type="entry name" value="Nudix"/>
    <property type="match status" value="1"/>
</dbReference>